<evidence type="ECO:0000313" key="8">
    <source>
        <dbReference type="Proteomes" id="UP000824890"/>
    </source>
</evidence>
<dbReference type="SUPFAM" id="SSF52540">
    <property type="entry name" value="P-loop containing nucleoside triphosphate hydrolases"/>
    <property type="match status" value="1"/>
</dbReference>
<keyword evidence="2" id="KW-0067">ATP-binding</keyword>
<evidence type="ECO:0000256" key="3">
    <source>
        <dbReference type="SAM" id="MobiDB-lite"/>
    </source>
</evidence>
<feature type="compositionally biased region" description="Basic and acidic residues" evidence="3">
    <location>
        <begin position="459"/>
        <end position="483"/>
    </location>
</feature>
<keyword evidence="4" id="KW-1133">Transmembrane helix</keyword>
<evidence type="ECO:0008006" key="9">
    <source>
        <dbReference type="Google" id="ProtNLM"/>
    </source>
</evidence>
<name>A0ABQ8DD53_BRANA</name>
<dbReference type="Proteomes" id="UP000824890">
    <property type="component" value="Unassembled WGS sequence"/>
</dbReference>
<evidence type="ECO:0000259" key="6">
    <source>
        <dbReference type="Pfam" id="PF25568"/>
    </source>
</evidence>
<evidence type="ECO:0000256" key="1">
    <source>
        <dbReference type="ARBA" id="ARBA00022801"/>
    </source>
</evidence>
<evidence type="ECO:0000256" key="4">
    <source>
        <dbReference type="SAM" id="Phobius"/>
    </source>
</evidence>
<protein>
    <recommendedName>
        <fullName evidence="9">AAA-type ATPase N-terminal domain-containing protein</fullName>
    </recommendedName>
</protein>
<dbReference type="InterPro" id="IPR027417">
    <property type="entry name" value="P-loop_NTPase"/>
</dbReference>
<gene>
    <name evidence="7" type="ORF">HID58_019575</name>
</gene>
<evidence type="ECO:0000259" key="5">
    <source>
        <dbReference type="Pfam" id="PF14363"/>
    </source>
</evidence>
<keyword evidence="1" id="KW-0378">Hydrolase</keyword>
<keyword evidence="4" id="KW-0472">Membrane</keyword>
<dbReference type="EMBL" id="JAGKQM010000005">
    <property type="protein sequence ID" value="KAH0927319.1"/>
    <property type="molecule type" value="Genomic_DNA"/>
</dbReference>
<dbReference type="Pfam" id="PF25568">
    <property type="entry name" value="AAA_lid_At3g28540"/>
    <property type="match status" value="1"/>
</dbReference>
<keyword evidence="4" id="KW-0812">Transmembrane</keyword>
<feature type="domain" description="AAA-type ATPase N-terminal" evidence="5">
    <location>
        <begin position="59"/>
        <end position="125"/>
    </location>
</feature>
<accession>A0ABQ8DD53</accession>
<reference evidence="7 8" key="1">
    <citation type="submission" date="2021-05" db="EMBL/GenBank/DDBJ databases">
        <title>Genome Assembly of Synthetic Allotetraploid Brassica napus Reveals Homoeologous Exchanges between Subgenomes.</title>
        <authorList>
            <person name="Davis J.T."/>
        </authorList>
    </citation>
    <scope>NUCLEOTIDE SEQUENCE [LARGE SCALE GENOMIC DNA]</scope>
    <source>
        <strain evidence="8">cv. Da-Ae</strain>
        <tissue evidence="7">Seedling</tissue>
    </source>
</reference>
<keyword evidence="2" id="KW-0547">Nucleotide-binding</keyword>
<feature type="domain" description="AAA+ ATPase At3g28540-like C-terminal" evidence="6">
    <location>
        <begin position="363"/>
        <end position="432"/>
    </location>
</feature>
<feature type="transmembrane region" description="Helical" evidence="4">
    <location>
        <begin position="20"/>
        <end position="37"/>
    </location>
</feature>
<evidence type="ECO:0000256" key="2">
    <source>
        <dbReference type="ARBA" id="ARBA00022840"/>
    </source>
</evidence>
<dbReference type="InterPro" id="IPR058017">
    <property type="entry name" value="At3g28540-like_C"/>
</dbReference>
<dbReference type="PANTHER" id="PTHR23070">
    <property type="entry name" value="BCS1 AAA-TYPE ATPASE"/>
    <property type="match status" value="1"/>
</dbReference>
<dbReference type="Pfam" id="PF14363">
    <property type="entry name" value="AAA_assoc"/>
    <property type="match status" value="1"/>
</dbReference>
<comment type="caution">
    <text evidence="7">The sequence shown here is derived from an EMBL/GenBank/DDBJ whole genome shotgun (WGS) entry which is preliminary data.</text>
</comment>
<feature type="compositionally biased region" description="Basic residues" evidence="3">
    <location>
        <begin position="449"/>
        <end position="458"/>
    </location>
</feature>
<feature type="region of interest" description="Disordered" evidence="3">
    <location>
        <begin position="428"/>
        <end position="483"/>
    </location>
</feature>
<dbReference type="InterPro" id="IPR025753">
    <property type="entry name" value="AAA_N_dom"/>
</dbReference>
<feature type="region of interest" description="Disordered" evidence="3">
    <location>
        <begin position="310"/>
        <end position="335"/>
    </location>
</feature>
<feature type="compositionally biased region" description="Basic and acidic residues" evidence="3">
    <location>
        <begin position="428"/>
        <end position="448"/>
    </location>
</feature>
<dbReference type="InterPro" id="IPR050747">
    <property type="entry name" value="Mitochondrial_chaperone_BCS1"/>
</dbReference>
<sequence length="483" mass="56185">MHMHGEFLEHTKMLETGGVWGFTGSTMTSLMFLWAMYNQFFPYHVRVLIEKYVYKLMGWFNEYTGLKKSEAYNSIRNYLSSKSTARASRLMANEIRGGKSLVLSLDDHEAVEDVFNGVKVTWSSNVSQREDQSNTSSGSEETRYFTLSFHTKHREVITERYLDYVLREGRKFEFKNRERKLYTNNKSYDWSFKEGKWCSVPFHHPATFDTLLWIRRRKKGSSRSWLSLAKGEIITRRLGSLGREAISCLVLPGLSTMISAIANFLEYDVYDLELTTVKDNSKLKKLLLDTKGKSIIVIEDTGCSLCVTGQKRKKKEEEDQEEEDEEDKKKKASSEKAFYEERERSRVTLSGLLNAIDGLWSACSNEKIMVLAKNYLENEWHELCGEIERLVEEIDMSPADVAENLIPKSDEEDAEVCLKRLVKSLEEERENSRKLAEEAVKKKAELEGRRKKKMKKKKADQEEKKKKKADQEEKKKMADQEEE</sequence>
<keyword evidence="8" id="KW-1185">Reference proteome</keyword>
<evidence type="ECO:0000313" key="7">
    <source>
        <dbReference type="EMBL" id="KAH0927319.1"/>
    </source>
</evidence>
<organism evidence="7 8">
    <name type="scientific">Brassica napus</name>
    <name type="common">Rape</name>
    <dbReference type="NCBI Taxonomy" id="3708"/>
    <lineage>
        <taxon>Eukaryota</taxon>
        <taxon>Viridiplantae</taxon>
        <taxon>Streptophyta</taxon>
        <taxon>Embryophyta</taxon>
        <taxon>Tracheophyta</taxon>
        <taxon>Spermatophyta</taxon>
        <taxon>Magnoliopsida</taxon>
        <taxon>eudicotyledons</taxon>
        <taxon>Gunneridae</taxon>
        <taxon>Pentapetalae</taxon>
        <taxon>rosids</taxon>
        <taxon>malvids</taxon>
        <taxon>Brassicales</taxon>
        <taxon>Brassicaceae</taxon>
        <taxon>Brassiceae</taxon>
        <taxon>Brassica</taxon>
    </lineage>
</organism>
<proteinExistence type="predicted"/>
<dbReference type="Gene3D" id="6.10.280.40">
    <property type="match status" value="1"/>
</dbReference>